<gene>
    <name evidence="2" type="ORF">SAC06_09085</name>
</gene>
<dbReference type="RefSeq" id="WP_350257987.1">
    <property type="nucleotide sequence ID" value="NZ_CP138335.1"/>
</dbReference>
<feature type="transmembrane region" description="Helical" evidence="1">
    <location>
        <begin position="64"/>
        <end position="88"/>
    </location>
</feature>
<feature type="transmembrane region" description="Helical" evidence="1">
    <location>
        <begin position="36"/>
        <end position="57"/>
    </location>
</feature>
<name>A0AAU7V6S4_9ACTO</name>
<evidence type="ECO:0000313" key="2">
    <source>
        <dbReference type="EMBL" id="XBW07785.1"/>
    </source>
</evidence>
<proteinExistence type="predicted"/>
<dbReference type="KEGG" id="sapp:SAC06_09085"/>
<dbReference type="EMBL" id="CP138335">
    <property type="protein sequence ID" value="XBW07785.1"/>
    <property type="molecule type" value="Genomic_DNA"/>
</dbReference>
<sequence length="99" mass="10016">MIILALAAGILGLVVSAVLRRSTKPPTGGIVDDRFIYLSLPGFSLFLLGVGLLGLTVPLATHALGLVATVGAGLVAAVGAVLSVWGLFARSVPGWAKPR</sequence>
<accession>A0AAU7V6S4</accession>
<keyword evidence="1" id="KW-0472">Membrane</keyword>
<dbReference type="AlphaFoldDB" id="A0AAU7V6S4"/>
<evidence type="ECO:0008006" key="3">
    <source>
        <dbReference type="Google" id="ProtNLM"/>
    </source>
</evidence>
<keyword evidence="1" id="KW-0812">Transmembrane</keyword>
<reference evidence="2" key="1">
    <citation type="submission" date="2023-11" db="EMBL/GenBank/DDBJ databases">
        <title>Scrofimicrobium hongkongense sp. nov., isolated from a patient with peritonitis.</title>
        <authorList>
            <person name="Lao H.Y."/>
            <person name="Wong A.Y.P."/>
            <person name="Ng T.L."/>
            <person name="Wong R.Y.L."/>
            <person name="Yau M.C.Y."/>
            <person name="Lam J.Y.W."/>
            <person name="Siu G.K.H."/>
        </authorList>
    </citation>
    <scope>NUCLEOTIDE SEQUENCE</scope>
    <source>
        <strain evidence="2">R131</strain>
    </source>
</reference>
<keyword evidence="1" id="KW-1133">Transmembrane helix</keyword>
<protein>
    <recommendedName>
        <fullName evidence="3">Major facilitator superfamily (MFS) profile domain-containing protein</fullName>
    </recommendedName>
</protein>
<organism evidence="2">
    <name type="scientific">Scrofimicrobium appendicitidis</name>
    <dbReference type="NCBI Taxonomy" id="3079930"/>
    <lineage>
        <taxon>Bacteria</taxon>
        <taxon>Bacillati</taxon>
        <taxon>Actinomycetota</taxon>
        <taxon>Actinomycetes</taxon>
        <taxon>Actinomycetales</taxon>
        <taxon>Actinomycetaceae</taxon>
        <taxon>Scrofimicrobium</taxon>
    </lineage>
</organism>
<evidence type="ECO:0000256" key="1">
    <source>
        <dbReference type="SAM" id="Phobius"/>
    </source>
</evidence>